<keyword evidence="1" id="KW-1133">Transmembrane helix</keyword>
<dbReference type="OrthoDB" id="8189655at2759"/>
<accession>A0A834MH34</accession>
<keyword evidence="1" id="KW-0472">Membrane</keyword>
<organism evidence="2 3">
    <name type="scientific">Rhynchophorus ferrugineus</name>
    <name type="common">Red palm weevil</name>
    <name type="synonym">Curculio ferrugineus</name>
    <dbReference type="NCBI Taxonomy" id="354439"/>
    <lineage>
        <taxon>Eukaryota</taxon>
        <taxon>Metazoa</taxon>
        <taxon>Ecdysozoa</taxon>
        <taxon>Arthropoda</taxon>
        <taxon>Hexapoda</taxon>
        <taxon>Insecta</taxon>
        <taxon>Pterygota</taxon>
        <taxon>Neoptera</taxon>
        <taxon>Endopterygota</taxon>
        <taxon>Coleoptera</taxon>
        <taxon>Polyphaga</taxon>
        <taxon>Cucujiformia</taxon>
        <taxon>Curculionidae</taxon>
        <taxon>Dryophthorinae</taxon>
        <taxon>Rhynchophorus</taxon>
    </lineage>
</organism>
<comment type="caution">
    <text evidence="2">The sequence shown here is derived from an EMBL/GenBank/DDBJ whole genome shotgun (WGS) entry which is preliminary data.</text>
</comment>
<evidence type="ECO:0000313" key="3">
    <source>
        <dbReference type="Proteomes" id="UP000625711"/>
    </source>
</evidence>
<evidence type="ECO:0000313" key="2">
    <source>
        <dbReference type="EMBL" id="KAF7283721.1"/>
    </source>
</evidence>
<protein>
    <submittedName>
        <fullName evidence="2">Uncharacterized protein</fullName>
    </submittedName>
</protein>
<dbReference type="EMBL" id="JAACXV010000089">
    <property type="protein sequence ID" value="KAF7283721.1"/>
    <property type="molecule type" value="Genomic_DNA"/>
</dbReference>
<keyword evidence="1" id="KW-0812">Transmembrane</keyword>
<evidence type="ECO:0000256" key="1">
    <source>
        <dbReference type="SAM" id="Phobius"/>
    </source>
</evidence>
<keyword evidence="3" id="KW-1185">Reference proteome</keyword>
<dbReference type="Proteomes" id="UP000625711">
    <property type="component" value="Unassembled WGS sequence"/>
</dbReference>
<dbReference type="AlphaFoldDB" id="A0A834MH34"/>
<sequence length="157" mass="17892">MDKNEFHVVIKYCFLKGKNTVETKTWLEAEFPDTAPGKSTIKDCLTYFLQGNALGKLVFYDGYSFGWPQKDDYLVLSLNEVKFSGYCDLQDDEGSKDGVSDSYVLFVIIYFSTTSITDGLAINIAIYMGILTKICLSRKGDQRKNLSIFFLSFIFHF</sequence>
<gene>
    <name evidence="2" type="ORF">GWI33_023105</name>
</gene>
<name>A0A834MH34_RHYFE</name>
<proteinExistence type="predicted"/>
<feature type="transmembrane region" description="Helical" evidence="1">
    <location>
        <begin position="103"/>
        <end position="130"/>
    </location>
</feature>
<reference evidence="2" key="1">
    <citation type="submission" date="2020-08" db="EMBL/GenBank/DDBJ databases">
        <title>Genome sequencing and assembly of the red palm weevil Rhynchophorus ferrugineus.</title>
        <authorList>
            <person name="Dias G.B."/>
            <person name="Bergman C.M."/>
            <person name="Manee M."/>
        </authorList>
    </citation>
    <scope>NUCLEOTIDE SEQUENCE</scope>
    <source>
        <strain evidence="2">AA-2017</strain>
        <tissue evidence="2">Whole larva</tissue>
    </source>
</reference>